<name>A0A124E7P1_MYCTH</name>
<sequence>MSRVLLYVSWIAGGVAWAALILLWRDLFLAAGITSAVATLAWGYCTEPDRDPDDWSADEWWGEGELEDAR</sequence>
<reference evidence="3" key="2">
    <citation type="submission" date="2016-02" db="EMBL/GenBank/DDBJ databases">
        <title>Draft genome sequence of five rapidly growing Mycobacterium species.</title>
        <authorList>
            <person name="Katahira K."/>
            <person name="Gotou Y."/>
            <person name="Iida K."/>
            <person name="Ogura Y."/>
            <person name="Hayashi T."/>
        </authorList>
    </citation>
    <scope>NUCLEOTIDE SEQUENCE [LARGE SCALE GENOMIC DNA]</scope>
    <source>
        <strain evidence="3">JCM6362</strain>
    </source>
</reference>
<proteinExistence type="predicted"/>
<accession>A0A124E7P1</accession>
<evidence type="ECO:0000313" key="3">
    <source>
        <dbReference type="Proteomes" id="UP000069654"/>
    </source>
</evidence>
<organism evidence="2 3">
    <name type="scientific">Mycolicibacterium thermoresistibile</name>
    <name type="common">Mycobacterium thermoresistibile</name>
    <dbReference type="NCBI Taxonomy" id="1797"/>
    <lineage>
        <taxon>Bacteria</taxon>
        <taxon>Bacillati</taxon>
        <taxon>Actinomycetota</taxon>
        <taxon>Actinomycetes</taxon>
        <taxon>Mycobacteriales</taxon>
        <taxon>Mycobacteriaceae</taxon>
        <taxon>Mycolicibacterium</taxon>
    </lineage>
</organism>
<reference evidence="2 3" key="1">
    <citation type="journal article" date="2016" name="Genome Announc.">
        <title>Draft Genome Sequences of Five Rapidly Growing Mycobacterium Species, M. thermoresistibile, M. fortuitum subsp. acetamidolyticum, M. canariasense, M. brisbanense, and M. novocastrense.</title>
        <authorList>
            <person name="Katahira K."/>
            <person name="Ogura Y."/>
            <person name="Gotoh Y."/>
            <person name="Hayashi T."/>
        </authorList>
    </citation>
    <scope>NUCLEOTIDE SEQUENCE [LARGE SCALE GENOMIC DNA]</scope>
    <source>
        <strain evidence="2 3">JCM6362</strain>
    </source>
</reference>
<evidence type="ECO:0000313" key="2">
    <source>
        <dbReference type="EMBL" id="GAT13179.1"/>
    </source>
</evidence>
<dbReference type="EMBL" id="BCTB01000001">
    <property type="protein sequence ID" value="GAT13179.1"/>
    <property type="molecule type" value="Genomic_DNA"/>
</dbReference>
<protein>
    <submittedName>
        <fullName evidence="2">Uncharacterized protein</fullName>
    </submittedName>
</protein>
<evidence type="ECO:0000256" key="1">
    <source>
        <dbReference type="SAM" id="MobiDB-lite"/>
    </source>
</evidence>
<feature type="region of interest" description="Disordered" evidence="1">
    <location>
        <begin position="50"/>
        <end position="70"/>
    </location>
</feature>
<dbReference type="RefSeq" id="WP_003925170.1">
    <property type="nucleotide sequence ID" value="NZ_BCTB01000001.1"/>
</dbReference>
<gene>
    <name evidence="2" type="ORF">RMCT_0151</name>
</gene>
<dbReference type="AlphaFoldDB" id="A0A124E7P1"/>
<comment type="caution">
    <text evidence="2">The sequence shown here is derived from an EMBL/GenBank/DDBJ whole genome shotgun (WGS) entry which is preliminary data.</text>
</comment>
<dbReference type="STRING" id="1797.RMCT_0151"/>
<dbReference type="Proteomes" id="UP000069654">
    <property type="component" value="Unassembled WGS sequence"/>
</dbReference>